<proteinExistence type="predicted"/>
<evidence type="ECO:0000313" key="3">
    <source>
        <dbReference type="Proteomes" id="UP000008281"/>
    </source>
</evidence>
<dbReference type="InParanoid" id="E3NWB5"/>
<sequence>MAAEGVPGVPERLQLPSVREQRDPVAPERRDGTAFINGAIRSLYGSEGGPSGYLGFPIGDEVRAGGVSRQEFQNGTAYWSAATGPSVINGAIRSLYNSEGGPSGYLGLPVGPEVRAGGVSRQEFQNGTAYWSAATGPSVINGAIRSLYNSEGGPSGYLGLPVGPEVRAGGVSRQEFQNGTAYWSAATGPSVINGAIRSLYNSEGGPSGYLGLPVGPEVRAGGVSRQEFQNGTAYWSAATGPSVINGAIRSLYNSEGGPSGYLGLPVGPEVRAGGVSRQEFQNGTAYWSAPTGAALINGAIRATYQANWGPSSALGLPIGPEVRSNGSATQRFEHGTMTWTAKTGVTVTLQATTRTPAAVQSPTTSPAS</sequence>
<name>E3NWB5_CAERE</name>
<dbReference type="InterPro" id="IPR013207">
    <property type="entry name" value="LGFP"/>
</dbReference>
<keyword evidence="3" id="KW-1185">Reference proteome</keyword>
<protein>
    <recommendedName>
        <fullName evidence="4">LGFP repeat-containing protein</fullName>
    </recommendedName>
</protein>
<feature type="region of interest" description="Disordered" evidence="1">
    <location>
        <begin position="1"/>
        <end position="30"/>
    </location>
</feature>
<evidence type="ECO:0008006" key="4">
    <source>
        <dbReference type="Google" id="ProtNLM"/>
    </source>
</evidence>
<evidence type="ECO:0000256" key="1">
    <source>
        <dbReference type="SAM" id="MobiDB-lite"/>
    </source>
</evidence>
<feature type="compositionally biased region" description="Basic and acidic residues" evidence="1">
    <location>
        <begin position="19"/>
        <end position="30"/>
    </location>
</feature>
<dbReference type="EMBL" id="DS271456">
    <property type="protein sequence ID" value="EFP01599.1"/>
    <property type="molecule type" value="Genomic_DNA"/>
</dbReference>
<dbReference type="OrthoDB" id="5411468at2759"/>
<evidence type="ECO:0000313" key="2">
    <source>
        <dbReference type="EMBL" id="EFP01599.1"/>
    </source>
</evidence>
<organism evidence="3">
    <name type="scientific">Caenorhabditis remanei</name>
    <name type="common">Caenorhabditis vulgaris</name>
    <dbReference type="NCBI Taxonomy" id="31234"/>
    <lineage>
        <taxon>Eukaryota</taxon>
        <taxon>Metazoa</taxon>
        <taxon>Ecdysozoa</taxon>
        <taxon>Nematoda</taxon>
        <taxon>Chromadorea</taxon>
        <taxon>Rhabditida</taxon>
        <taxon>Rhabditina</taxon>
        <taxon>Rhabditomorpha</taxon>
        <taxon>Rhabditoidea</taxon>
        <taxon>Rhabditidae</taxon>
        <taxon>Peloderinae</taxon>
        <taxon>Caenorhabditis</taxon>
    </lineage>
</organism>
<dbReference type="AlphaFoldDB" id="E3NWB5"/>
<dbReference type="eggNOG" id="ENOG502TK64">
    <property type="taxonomic scope" value="Eukaryota"/>
</dbReference>
<dbReference type="Proteomes" id="UP000008281">
    <property type="component" value="Unassembled WGS sequence"/>
</dbReference>
<reference evidence="2" key="1">
    <citation type="submission" date="2007-07" db="EMBL/GenBank/DDBJ databases">
        <title>PCAP assembly of the Caenorhabditis remanei genome.</title>
        <authorList>
            <consortium name="The Caenorhabditis remanei Sequencing Consortium"/>
            <person name="Wilson R.K."/>
        </authorList>
    </citation>
    <scope>NUCLEOTIDE SEQUENCE [LARGE SCALE GENOMIC DNA]</scope>
    <source>
        <strain evidence="2">PB4641</strain>
    </source>
</reference>
<dbReference type="HOGENOM" id="CLU_752814_0_0_1"/>
<gene>
    <name evidence="2" type="ORF">CRE_13243</name>
</gene>
<dbReference type="Pfam" id="PF08310">
    <property type="entry name" value="LGFP"/>
    <property type="match status" value="6"/>
</dbReference>
<accession>E3NWB5</accession>